<feature type="chain" id="PRO_5018331381" evidence="10">
    <location>
        <begin position="28"/>
        <end position="1266"/>
    </location>
</feature>
<dbReference type="Gene3D" id="3.10.170.10">
    <property type="match status" value="1"/>
</dbReference>
<evidence type="ECO:0000256" key="7">
    <source>
        <dbReference type="ARBA" id="ARBA00023049"/>
    </source>
</evidence>
<dbReference type="Pfam" id="PF00629">
    <property type="entry name" value="MAM"/>
    <property type="match status" value="1"/>
</dbReference>
<dbReference type="Pfam" id="PF20009">
    <property type="entry name" value="GEVED"/>
    <property type="match status" value="2"/>
</dbReference>
<keyword evidence="7" id="KW-0482">Metalloprotease</keyword>
<dbReference type="InterPro" id="IPR013783">
    <property type="entry name" value="Ig-like_fold"/>
</dbReference>
<dbReference type="Pfam" id="PF18962">
    <property type="entry name" value="Por_Secre_tail"/>
    <property type="match status" value="1"/>
</dbReference>
<dbReference type="InterPro" id="IPR001570">
    <property type="entry name" value="Peptidase_M4_C_domain"/>
</dbReference>
<feature type="active site" description="Proton donor" evidence="8">
    <location>
        <position position="517"/>
    </location>
</feature>
<feature type="domain" description="MAM" evidence="11">
    <location>
        <begin position="868"/>
        <end position="1039"/>
    </location>
</feature>
<dbReference type="Pfam" id="PF01447">
    <property type="entry name" value="Peptidase_M4"/>
    <property type="match status" value="1"/>
</dbReference>
<dbReference type="SUPFAM" id="SSF55486">
    <property type="entry name" value="Metalloproteases ('zincins'), catalytic domain"/>
    <property type="match status" value="1"/>
</dbReference>
<dbReference type="InterPro" id="IPR036116">
    <property type="entry name" value="FN3_sf"/>
</dbReference>
<dbReference type="Gene3D" id="2.60.120.200">
    <property type="match status" value="1"/>
</dbReference>
<keyword evidence="5" id="KW-0378">Hydrolase</keyword>
<dbReference type="GO" id="GO:0016020">
    <property type="term" value="C:membrane"/>
    <property type="evidence" value="ECO:0007669"/>
    <property type="project" value="InterPro"/>
</dbReference>
<keyword evidence="2" id="KW-0645">Protease</keyword>
<dbReference type="SMART" id="SM00137">
    <property type="entry name" value="MAM"/>
    <property type="match status" value="1"/>
</dbReference>
<keyword evidence="14" id="KW-1185">Reference proteome</keyword>
<organism evidence="13 14">
    <name type="scientific">Ulvibacter antarcticus</name>
    <dbReference type="NCBI Taxonomy" id="442714"/>
    <lineage>
        <taxon>Bacteria</taxon>
        <taxon>Pseudomonadati</taxon>
        <taxon>Bacteroidota</taxon>
        <taxon>Flavobacteriia</taxon>
        <taxon>Flavobacteriales</taxon>
        <taxon>Flavobacteriaceae</taxon>
        <taxon>Ulvibacter</taxon>
    </lineage>
</organism>
<evidence type="ECO:0000256" key="1">
    <source>
        <dbReference type="ARBA" id="ARBA00009388"/>
    </source>
</evidence>
<dbReference type="InterPro" id="IPR045474">
    <property type="entry name" value="GEVED"/>
</dbReference>
<dbReference type="SUPFAM" id="SSF49899">
    <property type="entry name" value="Concanavalin A-like lectins/glucanases"/>
    <property type="match status" value="1"/>
</dbReference>
<keyword evidence="3" id="KW-0479">Metal-binding</keyword>
<keyword evidence="4 10" id="KW-0732">Signal</keyword>
<dbReference type="PANTHER" id="PTHR33794">
    <property type="entry name" value="BACILLOLYSIN"/>
    <property type="match status" value="1"/>
</dbReference>
<dbReference type="SMART" id="SM00060">
    <property type="entry name" value="FN3"/>
    <property type="match status" value="1"/>
</dbReference>
<dbReference type="Proteomes" id="UP000271339">
    <property type="component" value="Unassembled WGS sequence"/>
</dbReference>
<evidence type="ECO:0000313" key="14">
    <source>
        <dbReference type="Proteomes" id="UP000271339"/>
    </source>
</evidence>
<dbReference type="InterPro" id="IPR023612">
    <property type="entry name" value="Peptidase_M4"/>
</dbReference>
<proteinExistence type="inferred from homology"/>
<dbReference type="SUPFAM" id="SSF49265">
    <property type="entry name" value="Fibronectin type III"/>
    <property type="match status" value="1"/>
</dbReference>
<dbReference type="InterPro" id="IPR003961">
    <property type="entry name" value="FN3_dom"/>
</dbReference>
<dbReference type="EMBL" id="REFC01000011">
    <property type="protein sequence ID" value="RMA65923.1"/>
    <property type="molecule type" value="Genomic_DNA"/>
</dbReference>
<evidence type="ECO:0000256" key="2">
    <source>
        <dbReference type="ARBA" id="ARBA00022670"/>
    </source>
</evidence>
<dbReference type="GO" id="GO:0004222">
    <property type="term" value="F:metalloendopeptidase activity"/>
    <property type="evidence" value="ECO:0007669"/>
    <property type="project" value="InterPro"/>
</dbReference>
<feature type="domain" description="Fibronectin type-III" evidence="12">
    <location>
        <begin position="768"/>
        <end position="853"/>
    </location>
</feature>
<accession>A0A3L9YZB7</accession>
<dbReference type="InterPro" id="IPR011096">
    <property type="entry name" value="FTP_domain"/>
</dbReference>
<evidence type="ECO:0000259" key="11">
    <source>
        <dbReference type="PROSITE" id="PS50060"/>
    </source>
</evidence>
<dbReference type="RefSeq" id="WP_121905946.1">
    <property type="nucleotide sequence ID" value="NZ_REFC01000011.1"/>
</dbReference>
<dbReference type="CDD" id="cd06263">
    <property type="entry name" value="MAM"/>
    <property type="match status" value="1"/>
</dbReference>
<dbReference type="Pfam" id="PF07504">
    <property type="entry name" value="FTP"/>
    <property type="match status" value="1"/>
</dbReference>
<dbReference type="InterPro" id="IPR013320">
    <property type="entry name" value="ConA-like_dom_sf"/>
</dbReference>
<name>A0A3L9YZB7_9FLAO</name>
<dbReference type="PANTHER" id="PTHR33794:SF1">
    <property type="entry name" value="BACILLOLYSIN"/>
    <property type="match status" value="1"/>
</dbReference>
<feature type="signal peptide" evidence="10">
    <location>
        <begin position="1"/>
        <end position="27"/>
    </location>
</feature>
<dbReference type="PRINTS" id="PR00730">
    <property type="entry name" value="THERMOLYSIN"/>
</dbReference>
<dbReference type="OrthoDB" id="291295at2"/>
<evidence type="ECO:0000256" key="6">
    <source>
        <dbReference type="ARBA" id="ARBA00022833"/>
    </source>
</evidence>
<dbReference type="InterPro" id="IPR013856">
    <property type="entry name" value="Peptidase_M4_domain"/>
</dbReference>
<evidence type="ECO:0000259" key="12">
    <source>
        <dbReference type="PROSITE" id="PS50853"/>
    </source>
</evidence>
<dbReference type="GO" id="GO:0006508">
    <property type="term" value="P:proteolysis"/>
    <property type="evidence" value="ECO:0007669"/>
    <property type="project" value="UniProtKB-KW"/>
</dbReference>
<dbReference type="GO" id="GO:0004553">
    <property type="term" value="F:hydrolase activity, hydrolyzing O-glycosyl compounds"/>
    <property type="evidence" value="ECO:0007669"/>
    <property type="project" value="UniProtKB-ARBA"/>
</dbReference>
<evidence type="ECO:0000256" key="5">
    <source>
        <dbReference type="ARBA" id="ARBA00022801"/>
    </source>
</evidence>
<dbReference type="Gene3D" id="2.60.40.10">
    <property type="entry name" value="Immunoglobulins"/>
    <property type="match status" value="1"/>
</dbReference>
<evidence type="ECO:0000256" key="9">
    <source>
        <dbReference type="SAM" id="MobiDB-lite"/>
    </source>
</evidence>
<feature type="active site" evidence="8">
    <location>
        <position position="413"/>
    </location>
</feature>
<dbReference type="GO" id="GO:0005975">
    <property type="term" value="P:carbohydrate metabolic process"/>
    <property type="evidence" value="ECO:0007669"/>
    <property type="project" value="UniProtKB-ARBA"/>
</dbReference>
<dbReference type="Gene3D" id="3.10.450.490">
    <property type="match status" value="1"/>
</dbReference>
<protein>
    <submittedName>
        <fullName evidence="13">Putative secreted protein (Por secretion system target)</fullName>
    </submittedName>
</protein>
<dbReference type="GO" id="GO:0046872">
    <property type="term" value="F:metal ion binding"/>
    <property type="evidence" value="ECO:0007669"/>
    <property type="project" value="UniProtKB-KW"/>
</dbReference>
<evidence type="ECO:0000256" key="3">
    <source>
        <dbReference type="ARBA" id="ARBA00022723"/>
    </source>
</evidence>
<dbReference type="Pfam" id="PF00041">
    <property type="entry name" value="fn3"/>
    <property type="match status" value="1"/>
</dbReference>
<dbReference type="Gene3D" id="1.10.390.10">
    <property type="entry name" value="Neutral Protease Domain 2"/>
    <property type="match status" value="1"/>
</dbReference>
<dbReference type="PROSITE" id="PS50853">
    <property type="entry name" value="FN3"/>
    <property type="match status" value="1"/>
</dbReference>
<evidence type="ECO:0000256" key="4">
    <source>
        <dbReference type="ARBA" id="ARBA00022729"/>
    </source>
</evidence>
<dbReference type="InterPro" id="IPR026444">
    <property type="entry name" value="Secre_tail"/>
</dbReference>
<dbReference type="InterPro" id="IPR027268">
    <property type="entry name" value="Peptidase_M4/M1_CTD_sf"/>
</dbReference>
<dbReference type="PROSITE" id="PS50060">
    <property type="entry name" value="MAM_2"/>
    <property type="match status" value="1"/>
</dbReference>
<dbReference type="NCBIfam" id="TIGR04183">
    <property type="entry name" value="Por_Secre_tail"/>
    <property type="match status" value="1"/>
</dbReference>
<evidence type="ECO:0000313" key="13">
    <source>
        <dbReference type="EMBL" id="RMA65923.1"/>
    </source>
</evidence>
<dbReference type="CDD" id="cd09597">
    <property type="entry name" value="M4_TLP"/>
    <property type="match status" value="1"/>
</dbReference>
<dbReference type="InterPro" id="IPR050728">
    <property type="entry name" value="Zinc_Metalloprotease_M4"/>
</dbReference>
<dbReference type="InterPro" id="IPR000998">
    <property type="entry name" value="MAM_dom"/>
</dbReference>
<keyword evidence="6" id="KW-0862">Zinc</keyword>
<gene>
    <name evidence="13" type="ORF">BXY75_0339</name>
</gene>
<comment type="similarity">
    <text evidence="1">Belongs to the peptidase M4 family.</text>
</comment>
<sequence length="1266" mass="134315">MKKNNNVIFLISLSILMFFSGISQVDAQNKPDEQKNVKEPPSLLIFDEAKSYSLQNSNVLLQEVLSPSPQTSFTTIKQEQDQLGFTHQKLQQYYSGVKVEFGTLILHAKSGKVESLSSEYYSINEDFDVSPGISNTTAFNKAVAHIGAQHYMWEYSDAAAEMDNYQKPAGELVILPDFNSGRDVEHINSYKLAYKFDIFATSPMSRGILYIDANNGQALFYNAIIKHASTFGHVGEAPAMVETEAEYCNRIENSEAMAFVSGTAATRYSGSRTIETALSGSNYILSDAGRKVYTRDALHQAPGNTYPYVSNYQQFTDNDNNWTTAEHSANKDNAALDAHWGAMMTFDYWQTKHSRNSYDGNGAQIRSYVHVDNNYDNAFWNGSVMSYGDGSSNGNEGNGNFDALTSIDVAAHEIGHAVTTFTADLAYQRESGGLNEGFSDIWGAAVEHFAKGNGSDTSPSAAVWLIGDEIDRRSGSSALRSMSNPNSKSQPDTYGGSFWQNPNCGTPTQNNDYCGVHTNSGVLNYWFYLSVVGGSGTNDIGNAFSVSGIGMTKSAAISYRTLNNYLSSNSTFANARTGAIQSAIDLYGAGGAEEIAVTNAWHAVGVGAAYGGGGGSNYCASASTNTNDEYISRVQLGTINNASGAQFYSDFTSISTDLIEGQSYTVTVTPTWTGTAYAEGYAVWIDYNGDNDFGDAGELVWSKAASTNTPNSGTFTVPAGTVGDATRMRVSMKYNAIPTSCESFTYGEVEDYTVNLGGVAPDTQAPSVPTSLAASGVTDNTVNLAWNASTDNVGVTGYDVYQGASNLGTVTGTTAQITGLTAGTAYSFRVRAKDAAGNVSGYSNTVNVTTTGGGGGSGCAGGISSFPYSESFESGLGAWTQSTADDINWTRDSGGTPSSNTGPTTGAQGSWYMYVEASSPNYPSKRAILNSPCFDLGSESAATLTFGYHMYGAADMGSIALEASNDNGGSWTSLWSQSGNKGNAWLTATIDMSAYVGGSVQLRFNRLTGSTWQADIAIDNVNLSTGGGGGTPPTGYCASNGNSTSDEYIQRVQLGSINNVTGASSVGYGNFTALSTNLSGSNTITITPAWTGTVYSEGYAVWIDYNRDGDFGDSGELVYSRSASTATSVSGTFTVPGSASAGPTRMRVSMKYNGIPTSCESFSYGEVEDYIVVLGGSNPIMGITGDVFSSSNSVLSIYPNPVKGAVLNAELTGTTATDYIIFNMIGQVVAKGAFTNTIDVSLLQSGIYMIQVNADNEKFVERFIME</sequence>
<dbReference type="Pfam" id="PF02868">
    <property type="entry name" value="Peptidase_M4_C"/>
    <property type="match status" value="1"/>
</dbReference>
<feature type="region of interest" description="Disordered" evidence="9">
    <location>
        <begin position="476"/>
        <end position="501"/>
    </location>
</feature>
<dbReference type="AlphaFoldDB" id="A0A3L9YZB7"/>
<comment type="caution">
    <text evidence="13">The sequence shown here is derived from an EMBL/GenBank/DDBJ whole genome shotgun (WGS) entry which is preliminary data.</text>
</comment>
<evidence type="ECO:0000256" key="8">
    <source>
        <dbReference type="PIRSR" id="PIRSR623612-1"/>
    </source>
</evidence>
<dbReference type="CDD" id="cd00063">
    <property type="entry name" value="FN3"/>
    <property type="match status" value="1"/>
</dbReference>
<evidence type="ECO:0000256" key="10">
    <source>
        <dbReference type="SAM" id="SignalP"/>
    </source>
</evidence>
<reference evidence="13 14" key="1">
    <citation type="submission" date="2018-10" db="EMBL/GenBank/DDBJ databases">
        <title>Genomic Encyclopedia of Archaeal and Bacterial Type Strains, Phase II (KMG-II): from individual species to whole genera.</title>
        <authorList>
            <person name="Goeker M."/>
        </authorList>
    </citation>
    <scope>NUCLEOTIDE SEQUENCE [LARGE SCALE GENOMIC DNA]</scope>
    <source>
        <strain evidence="13 14">DSM 23424</strain>
    </source>
</reference>